<gene>
    <name evidence="2" type="ORF">QBC36DRAFT_324866</name>
</gene>
<protein>
    <recommendedName>
        <fullName evidence="1">2EXR domain-containing protein</fullName>
    </recommendedName>
</protein>
<reference evidence="2" key="2">
    <citation type="submission" date="2023-05" db="EMBL/GenBank/DDBJ databases">
        <authorList>
            <consortium name="Lawrence Berkeley National Laboratory"/>
            <person name="Steindorff A."/>
            <person name="Hensen N."/>
            <person name="Bonometti L."/>
            <person name="Westerberg I."/>
            <person name="Brannstrom I.O."/>
            <person name="Guillou S."/>
            <person name="Cros-Aarteil S."/>
            <person name="Calhoun S."/>
            <person name="Haridas S."/>
            <person name="Kuo A."/>
            <person name="Mondo S."/>
            <person name="Pangilinan J."/>
            <person name="Riley R."/>
            <person name="Labutti K."/>
            <person name="Andreopoulos B."/>
            <person name="Lipzen A."/>
            <person name="Chen C."/>
            <person name="Yanf M."/>
            <person name="Daum C."/>
            <person name="Ng V."/>
            <person name="Clum A."/>
            <person name="Ohm R."/>
            <person name="Martin F."/>
            <person name="Silar P."/>
            <person name="Natvig D."/>
            <person name="Lalanne C."/>
            <person name="Gautier V."/>
            <person name="Ament-Velasquez S.L."/>
            <person name="Kruys A."/>
            <person name="Hutchinson M.I."/>
            <person name="Powell A.J."/>
            <person name="Barry K."/>
            <person name="Miller A.N."/>
            <person name="Grigoriev I.V."/>
            <person name="Debuchy R."/>
            <person name="Gladieux P."/>
            <person name="Thoren M.H."/>
            <person name="Johannesson H."/>
        </authorList>
    </citation>
    <scope>NUCLEOTIDE SEQUENCE</scope>
    <source>
        <strain evidence="2">CBS 892.96</strain>
    </source>
</reference>
<name>A0AAN6WAM4_9PEZI</name>
<evidence type="ECO:0000313" key="3">
    <source>
        <dbReference type="Proteomes" id="UP001302321"/>
    </source>
</evidence>
<evidence type="ECO:0000259" key="1">
    <source>
        <dbReference type="Pfam" id="PF20150"/>
    </source>
</evidence>
<dbReference type="PANTHER" id="PTHR35910">
    <property type="entry name" value="2EXR DOMAIN-CONTAINING PROTEIN"/>
    <property type="match status" value="1"/>
</dbReference>
<keyword evidence="3" id="KW-1185">Reference proteome</keyword>
<proteinExistence type="predicted"/>
<evidence type="ECO:0000313" key="2">
    <source>
        <dbReference type="EMBL" id="KAK4178459.1"/>
    </source>
</evidence>
<accession>A0AAN6WAM4</accession>
<dbReference type="EMBL" id="MU866138">
    <property type="protein sequence ID" value="KAK4178459.1"/>
    <property type="molecule type" value="Genomic_DNA"/>
</dbReference>
<dbReference type="AlphaFoldDB" id="A0AAN6WAM4"/>
<comment type="caution">
    <text evidence="2">The sequence shown here is derived from an EMBL/GenBank/DDBJ whole genome shotgun (WGS) entry which is preliminary data.</text>
</comment>
<dbReference type="PANTHER" id="PTHR35910:SF1">
    <property type="entry name" value="2EXR DOMAIN-CONTAINING PROTEIN"/>
    <property type="match status" value="1"/>
</dbReference>
<dbReference type="Pfam" id="PF20150">
    <property type="entry name" value="2EXR"/>
    <property type="match status" value="1"/>
</dbReference>
<feature type="domain" description="2EXR" evidence="1">
    <location>
        <begin position="5"/>
        <end position="97"/>
    </location>
</feature>
<organism evidence="2 3">
    <name type="scientific">Triangularia setosa</name>
    <dbReference type="NCBI Taxonomy" id="2587417"/>
    <lineage>
        <taxon>Eukaryota</taxon>
        <taxon>Fungi</taxon>
        <taxon>Dikarya</taxon>
        <taxon>Ascomycota</taxon>
        <taxon>Pezizomycotina</taxon>
        <taxon>Sordariomycetes</taxon>
        <taxon>Sordariomycetidae</taxon>
        <taxon>Sordariales</taxon>
        <taxon>Podosporaceae</taxon>
        <taxon>Triangularia</taxon>
    </lineage>
</organism>
<dbReference type="InterPro" id="IPR045518">
    <property type="entry name" value="2EXR"/>
</dbReference>
<sequence>MATTFHPFPLLPYELRALIWQLAASEPRTVEARVGHRKKYPKLPPHPRNKPYSGYCYKKHSATVPYLITGLTPVPALMHTCRESRTMGTKFYQRACTEIVPSLIETYRKRQILEDTKKERNKAKRLMRQEKEERERRAAAGLLLTVEEEEAGLVELYGELEEYVPEDRYIYLNWDIDILSAGPPDERWKRGERGMDIEELEPVAHLVQRLRYERSYSEEMYARFEIPRLKMFTNLKELHIVCQDGFWNWRWASSELWPCEDENVWVYDDEVDTSSYGYPGAFYGRKSMRLVEMDRIFDEYDVECGEGDDEDDL</sequence>
<reference evidence="2" key="1">
    <citation type="journal article" date="2023" name="Mol. Phylogenet. Evol.">
        <title>Genome-scale phylogeny and comparative genomics of the fungal order Sordariales.</title>
        <authorList>
            <person name="Hensen N."/>
            <person name="Bonometti L."/>
            <person name="Westerberg I."/>
            <person name="Brannstrom I.O."/>
            <person name="Guillou S."/>
            <person name="Cros-Aarteil S."/>
            <person name="Calhoun S."/>
            <person name="Haridas S."/>
            <person name="Kuo A."/>
            <person name="Mondo S."/>
            <person name="Pangilinan J."/>
            <person name="Riley R."/>
            <person name="LaButti K."/>
            <person name="Andreopoulos B."/>
            <person name="Lipzen A."/>
            <person name="Chen C."/>
            <person name="Yan M."/>
            <person name="Daum C."/>
            <person name="Ng V."/>
            <person name="Clum A."/>
            <person name="Steindorff A."/>
            <person name="Ohm R.A."/>
            <person name="Martin F."/>
            <person name="Silar P."/>
            <person name="Natvig D.O."/>
            <person name="Lalanne C."/>
            <person name="Gautier V."/>
            <person name="Ament-Velasquez S.L."/>
            <person name="Kruys A."/>
            <person name="Hutchinson M.I."/>
            <person name="Powell A.J."/>
            <person name="Barry K."/>
            <person name="Miller A.N."/>
            <person name="Grigoriev I.V."/>
            <person name="Debuchy R."/>
            <person name="Gladieux P."/>
            <person name="Hiltunen Thoren M."/>
            <person name="Johannesson H."/>
        </authorList>
    </citation>
    <scope>NUCLEOTIDE SEQUENCE</scope>
    <source>
        <strain evidence="2">CBS 892.96</strain>
    </source>
</reference>
<dbReference type="Proteomes" id="UP001302321">
    <property type="component" value="Unassembled WGS sequence"/>
</dbReference>